<feature type="compositionally biased region" description="Polar residues" evidence="2">
    <location>
        <begin position="581"/>
        <end position="599"/>
    </location>
</feature>
<feature type="region of interest" description="Disordered" evidence="2">
    <location>
        <begin position="581"/>
        <end position="606"/>
    </location>
</feature>
<dbReference type="PANTHER" id="PTHR15154:SF2">
    <property type="entry name" value="HAMARTIN"/>
    <property type="match status" value="1"/>
</dbReference>
<evidence type="ECO:0000313" key="3">
    <source>
        <dbReference type="EMBL" id="CAK7268838.1"/>
    </source>
</evidence>
<proteinExistence type="predicted"/>
<dbReference type="InterPro" id="IPR007483">
    <property type="entry name" value="Hamartin"/>
</dbReference>
<reference evidence="3 4" key="1">
    <citation type="submission" date="2024-01" db="EMBL/GenBank/DDBJ databases">
        <authorList>
            <person name="Allen C."/>
            <person name="Tagirdzhanova G."/>
        </authorList>
    </citation>
    <scope>NUCLEOTIDE SEQUENCE [LARGE SCALE GENOMIC DNA]</scope>
    <source>
        <strain evidence="3 4">CBS 573.63</strain>
    </source>
</reference>
<feature type="region of interest" description="Disordered" evidence="2">
    <location>
        <begin position="621"/>
        <end position="641"/>
    </location>
</feature>
<feature type="compositionally biased region" description="Basic and acidic residues" evidence="2">
    <location>
        <begin position="1040"/>
        <end position="1059"/>
    </location>
</feature>
<feature type="compositionally biased region" description="Polar residues" evidence="2">
    <location>
        <begin position="1030"/>
        <end position="1039"/>
    </location>
</feature>
<dbReference type="PANTHER" id="PTHR15154">
    <property type="entry name" value="HAMARTIN"/>
    <property type="match status" value="1"/>
</dbReference>
<dbReference type="Proteomes" id="UP001642501">
    <property type="component" value="Unassembled WGS sequence"/>
</dbReference>
<protein>
    <recommendedName>
        <fullName evidence="5">Tuberous sclerosis 1</fullName>
    </recommendedName>
</protein>
<accession>A0ABP0DKP2</accession>
<feature type="region of interest" description="Disordered" evidence="2">
    <location>
        <begin position="963"/>
        <end position="1072"/>
    </location>
</feature>
<gene>
    <name evidence="3" type="ORF">SEPCBS57363_003297</name>
</gene>
<name>A0ABP0DKP2_9PEZI</name>
<keyword evidence="4" id="KW-1185">Reference proteome</keyword>
<dbReference type="Pfam" id="PF04388">
    <property type="entry name" value="Hamartin"/>
    <property type="match status" value="1"/>
</dbReference>
<sequence>MSSPGSTRDLLKAIQIFTVSPKLPLPDDLSRTIDAYLDKHSENDQATSDRLQESLQATFAQSLHSQHPICYASFLAVLRQLRPAIRSTAHIMQWWEKLVEPLFDQLGDERTPSAAVISDIGEFLFPDEEDDDGEESWASIQETSKDAAPYGLGLRLLQKWMVVYQGVLKKGCSLGWTRERPIQDTLMLLGKRKPKASTIPIEPLAFFLAVNDFFIQKDYRTRAISLLSEFIRSQPPHLYLIVKSPLFDSLLRCLQIDTSTTVISLALTCLTMLLPNMPGTIVPYLAALFNIYARILFWDREQPNADDLEKPISSLVEQSSALRTWEKCTFLTDIDGIAIPHLLGYFNILYGLYPLNFMDYIRKPQRYLRHANAQDTDEVEIQPSEMRDRSEKYRQCHMLHPNFFSLTIDSEKTDFGRWIRSAAADVVAECVSLQISVDEMHPSQVDSITQRHLLRAEVPIFLQGSSTVSASVTTAAETAQNQTIPEGAQLSALTGPASLSSSSQHPLAVLRRTSEASQPCDLVRRDSTNISHTDSPTLGPMLSQNNYNADVLSVSTAVSDYSADGKPGLYQAPANNSVPSLALSHQDSIPEQIRSPSRTSWHLPSLSAPSPLHLLDSIDDRAEDEPDKNGEDGDEYVPGKNVGPITEEMMVKMLRQILLMKSDLNFERYMVQQHLSHIGALRRSNIRQAVTEAETQRLILANRTLKQRLEDAKKSEAQVKKEAEMSRNMSKNWGDLLSNKLKKLHTEHKTWTAEKEGLERDLQTAKEESEHLLVLVCKAEVRELKAKQDMQMLEGAAAEMEKLKEKVKTLEAAKRESQKLDTQLEQSQERSAKLENALEMLQMKLEAREDEFSRTRLYYQQQILSLNSRVSEALHGGPMGGESPIIPDKVQAQVVNALAASRAKYIELQKSHVRLTRRFNKLLESTWHEQTVYTANDGLDAHHMSTLSDADMEAAGVFRTSPIAMRGSSATSSNAGGSVGHRRRQRGVSDAASHETVSPTSRTVPMSVSLGSAVSSPGSTSPQAERYHNRATSGFTNPLRQDRKDSKKPEESRDKRDRTSSGSGIRGMRGFA</sequence>
<comment type="caution">
    <text evidence="3">The sequence shown here is derived from an EMBL/GenBank/DDBJ whole genome shotgun (WGS) entry which is preliminary data.</text>
</comment>
<organism evidence="3 4">
    <name type="scientific">Sporothrix epigloea</name>
    <dbReference type="NCBI Taxonomy" id="1892477"/>
    <lineage>
        <taxon>Eukaryota</taxon>
        <taxon>Fungi</taxon>
        <taxon>Dikarya</taxon>
        <taxon>Ascomycota</taxon>
        <taxon>Pezizomycotina</taxon>
        <taxon>Sordariomycetes</taxon>
        <taxon>Sordariomycetidae</taxon>
        <taxon>Ophiostomatales</taxon>
        <taxon>Ophiostomataceae</taxon>
        <taxon>Sporothrix</taxon>
    </lineage>
</organism>
<keyword evidence="1" id="KW-0175">Coiled coil</keyword>
<feature type="compositionally biased region" description="Polar residues" evidence="2">
    <location>
        <begin position="995"/>
        <end position="1023"/>
    </location>
</feature>
<dbReference type="SUPFAM" id="SSF48371">
    <property type="entry name" value="ARM repeat"/>
    <property type="match status" value="1"/>
</dbReference>
<evidence type="ECO:0000313" key="4">
    <source>
        <dbReference type="Proteomes" id="UP001642501"/>
    </source>
</evidence>
<dbReference type="EMBL" id="CAWUOM010000051">
    <property type="protein sequence ID" value="CAK7268838.1"/>
    <property type="molecule type" value="Genomic_DNA"/>
</dbReference>
<evidence type="ECO:0000256" key="1">
    <source>
        <dbReference type="SAM" id="Coils"/>
    </source>
</evidence>
<feature type="coiled-coil region" evidence="1">
    <location>
        <begin position="702"/>
        <end position="851"/>
    </location>
</feature>
<feature type="region of interest" description="Disordered" evidence="2">
    <location>
        <begin position="493"/>
        <end position="516"/>
    </location>
</feature>
<evidence type="ECO:0000256" key="2">
    <source>
        <dbReference type="SAM" id="MobiDB-lite"/>
    </source>
</evidence>
<evidence type="ECO:0008006" key="5">
    <source>
        <dbReference type="Google" id="ProtNLM"/>
    </source>
</evidence>
<dbReference type="InterPro" id="IPR016024">
    <property type="entry name" value="ARM-type_fold"/>
</dbReference>
<feature type="compositionally biased region" description="Low complexity" evidence="2">
    <location>
        <begin position="967"/>
        <end position="976"/>
    </location>
</feature>